<dbReference type="GO" id="GO:0071209">
    <property type="term" value="F:U7 snRNA binding"/>
    <property type="evidence" value="ECO:0007669"/>
    <property type="project" value="TreeGrafter"/>
</dbReference>
<gene>
    <name evidence="3" type="primary">LSM10</name>
</gene>
<dbReference type="PANTHER" id="PTHR21196:SF1">
    <property type="entry name" value="U7 SNRNA-ASSOCIATED SM-LIKE PROTEIN LSM10"/>
    <property type="match status" value="1"/>
</dbReference>
<dbReference type="EMBL" id="HAAD01002031">
    <property type="protein sequence ID" value="CDG68263.1"/>
    <property type="molecule type" value="mRNA"/>
</dbReference>
<dbReference type="GO" id="GO:0071208">
    <property type="term" value="F:histone pre-mRNA DCP binding"/>
    <property type="evidence" value="ECO:0007669"/>
    <property type="project" value="TreeGrafter"/>
</dbReference>
<dbReference type="InterPro" id="IPR052840">
    <property type="entry name" value="U7_snRNA_Sm-like"/>
</dbReference>
<reference evidence="3" key="1">
    <citation type="journal article" date="2013" name="Genome Biol. Evol.">
        <title>Punctuated emergences of genetic and phenotypic innovations in eumetazoan, bilaterian, euteleostome, and hominidae ancestors.</title>
        <authorList>
            <person name="Wenger Y."/>
            <person name="Galliot B."/>
        </authorList>
    </citation>
    <scope>NUCLEOTIDE SEQUENCE</scope>
    <source>
        <tissue evidence="3">Whole animals</tissue>
    </source>
</reference>
<feature type="domain" description="Sm" evidence="2">
    <location>
        <begin position="31"/>
        <end position="96"/>
    </location>
</feature>
<feature type="compositionally biased region" description="Polar residues" evidence="1">
    <location>
        <begin position="119"/>
        <end position="134"/>
    </location>
</feature>
<dbReference type="GO" id="GO:0006398">
    <property type="term" value="P:mRNA 3'-end processing by stem-loop binding and cleavage"/>
    <property type="evidence" value="ECO:0007669"/>
    <property type="project" value="TreeGrafter"/>
</dbReference>
<dbReference type="OrthoDB" id="10256176at2759"/>
<dbReference type="PANTHER" id="PTHR21196">
    <property type="entry name" value="U7 SNRNA-ASSOCIATED SM-LIKE PROTEIN LSM10"/>
    <property type="match status" value="1"/>
</dbReference>
<proteinExistence type="evidence at transcript level"/>
<dbReference type="InterPro" id="IPR001163">
    <property type="entry name" value="Sm_dom_euk/arc"/>
</dbReference>
<accession>T2M7K8</accession>
<dbReference type="Gene3D" id="2.30.30.100">
    <property type="match status" value="1"/>
</dbReference>
<dbReference type="GO" id="GO:0016604">
    <property type="term" value="C:nuclear body"/>
    <property type="evidence" value="ECO:0007669"/>
    <property type="project" value="TreeGrafter"/>
</dbReference>
<evidence type="ECO:0000259" key="2">
    <source>
        <dbReference type="SMART" id="SM00651"/>
    </source>
</evidence>
<dbReference type="CDD" id="cd01733">
    <property type="entry name" value="LSm10"/>
    <property type="match status" value="1"/>
</dbReference>
<dbReference type="AlphaFoldDB" id="T2M7K8"/>
<organism evidence="3">
    <name type="scientific">Hydra vulgaris</name>
    <name type="common">Hydra</name>
    <name type="synonym">Hydra attenuata</name>
    <dbReference type="NCBI Taxonomy" id="6087"/>
    <lineage>
        <taxon>Eukaryota</taxon>
        <taxon>Metazoa</taxon>
        <taxon>Cnidaria</taxon>
        <taxon>Hydrozoa</taxon>
        <taxon>Hydroidolina</taxon>
        <taxon>Anthoathecata</taxon>
        <taxon>Aplanulata</taxon>
        <taxon>Hydridae</taxon>
        <taxon>Hydra</taxon>
    </lineage>
</organism>
<dbReference type="InterPro" id="IPR010920">
    <property type="entry name" value="LSM_dom_sf"/>
</dbReference>
<evidence type="ECO:0000313" key="3">
    <source>
        <dbReference type="EMBL" id="CDG68263.1"/>
    </source>
</evidence>
<dbReference type="SUPFAM" id="SSF50182">
    <property type="entry name" value="Sm-like ribonucleoproteins"/>
    <property type="match status" value="1"/>
</dbReference>
<sequence length="145" mass="16618">MQYMEGEESNIYSHHSLSGLERLRAEKSLVCLLRGCQGFTTMVELRNENTVFGKLLNCDGFMNLTMSNVIYTKISGESHEFSELHILGKNIRYVHIPDELDIRKTIEKELKKIRRSRESGSQFGNRRRGTNLSGANKIEQLPAVK</sequence>
<evidence type="ECO:0000256" key="1">
    <source>
        <dbReference type="SAM" id="MobiDB-lite"/>
    </source>
</evidence>
<dbReference type="GO" id="GO:0071254">
    <property type="term" value="C:cytoplasmic U snRNP body"/>
    <property type="evidence" value="ECO:0007669"/>
    <property type="project" value="TreeGrafter"/>
</dbReference>
<dbReference type="SMART" id="SM00651">
    <property type="entry name" value="Sm"/>
    <property type="match status" value="1"/>
</dbReference>
<feature type="region of interest" description="Disordered" evidence="1">
    <location>
        <begin position="117"/>
        <end position="145"/>
    </location>
</feature>
<protein>
    <submittedName>
        <fullName evidence="3">U7 snRNA-associated Sm-like protein LSm10</fullName>
    </submittedName>
</protein>
<dbReference type="Pfam" id="PF01423">
    <property type="entry name" value="LSM"/>
    <property type="match status" value="1"/>
</dbReference>
<name>T2M7K8_HYDVU</name>